<protein>
    <submittedName>
        <fullName evidence="1">Uncharacterized protein</fullName>
    </submittedName>
</protein>
<accession>A0AAD5WY42</accession>
<proteinExistence type="predicted"/>
<keyword evidence="2" id="KW-1185">Reference proteome</keyword>
<organism evidence="1 2">
    <name type="scientific">Zalerion maritima</name>
    <dbReference type="NCBI Taxonomy" id="339359"/>
    <lineage>
        <taxon>Eukaryota</taxon>
        <taxon>Fungi</taxon>
        <taxon>Dikarya</taxon>
        <taxon>Ascomycota</taxon>
        <taxon>Pezizomycotina</taxon>
        <taxon>Sordariomycetes</taxon>
        <taxon>Lulworthiomycetidae</taxon>
        <taxon>Lulworthiales</taxon>
        <taxon>Lulworthiaceae</taxon>
        <taxon>Zalerion</taxon>
    </lineage>
</organism>
<sequence length="220" mass="23907">MLSLMQTAYLFWGGFKYLVESQANDGKVLAITFLIGDDLRTRLARMIRFWRLTDFESLKLESWKPPETQNTPCIAVLKASDAGAGAPWRDARDVVPNRKVAVAQDEIRRSLLRTNNDSIALPARAAAAVAGASVCYVGRRAVICAHGHELCPDGNGDVVVEPPEGDEGPIFGGYGYEVGRADMTWDVSSWIPPFVVVKRSTSNGSVGDGLGVKYEDTGCK</sequence>
<dbReference type="EMBL" id="JAKWBI020000004">
    <property type="protein sequence ID" value="KAJ2907155.1"/>
    <property type="molecule type" value="Genomic_DNA"/>
</dbReference>
<gene>
    <name evidence="1" type="ORF">MKZ38_007670</name>
</gene>
<comment type="caution">
    <text evidence="1">The sequence shown here is derived from an EMBL/GenBank/DDBJ whole genome shotgun (WGS) entry which is preliminary data.</text>
</comment>
<reference evidence="1" key="1">
    <citation type="submission" date="2022-07" db="EMBL/GenBank/DDBJ databases">
        <title>Draft genome sequence of Zalerion maritima ATCC 34329, a (micro)plastics degrading marine fungus.</title>
        <authorList>
            <person name="Paco A."/>
            <person name="Goncalves M.F.M."/>
            <person name="Rocha-Santos T.A.P."/>
            <person name="Alves A."/>
        </authorList>
    </citation>
    <scope>NUCLEOTIDE SEQUENCE</scope>
    <source>
        <strain evidence="1">ATCC 34329</strain>
    </source>
</reference>
<name>A0AAD5WY42_9PEZI</name>
<dbReference type="AlphaFoldDB" id="A0AAD5WY42"/>
<evidence type="ECO:0000313" key="2">
    <source>
        <dbReference type="Proteomes" id="UP001201980"/>
    </source>
</evidence>
<dbReference type="Proteomes" id="UP001201980">
    <property type="component" value="Unassembled WGS sequence"/>
</dbReference>
<evidence type="ECO:0000313" key="1">
    <source>
        <dbReference type="EMBL" id="KAJ2907155.1"/>
    </source>
</evidence>